<keyword evidence="1" id="KW-0812">Transmembrane</keyword>
<accession>A0A8H5BQ68</accession>
<name>A0A8H5BQ68_9AGAR</name>
<proteinExistence type="predicted"/>
<evidence type="ECO:0000313" key="2">
    <source>
        <dbReference type="EMBL" id="KAF5327318.1"/>
    </source>
</evidence>
<evidence type="ECO:0000256" key="1">
    <source>
        <dbReference type="SAM" id="Phobius"/>
    </source>
</evidence>
<gene>
    <name evidence="2" type="ORF">D9619_004261</name>
</gene>
<comment type="caution">
    <text evidence="2">The sequence shown here is derived from an EMBL/GenBank/DDBJ whole genome shotgun (WGS) entry which is preliminary data.</text>
</comment>
<evidence type="ECO:0000313" key="3">
    <source>
        <dbReference type="Proteomes" id="UP000567179"/>
    </source>
</evidence>
<feature type="transmembrane region" description="Helical" evidence="1">
    <location>
        <begin position="67"/>
        <end position="89"/>
    </location>
</feature>
<feature type="transmembrane region" description="Helical" evidence="1">
    <location>
        <begin position="38"/>
        <end position="55"/>
    </location>
</feature>
<protein>
    <submittedName>
        <fullName evidence="2">Uncharacterized protein</fullName>
    </submittedName>
</protein>
<keyword evidence="1" id="KW-0472">Membrane</keyword>
<organism evidence="2 3">
    <name type="scientific">Psilocybe cf. subviscida</name>
    <dbReference type="NCBI Taxonomy" id="2480587"/>
    <lineage>
        <taxon>Eukaryota</taxon>
        <taxon>Fungi</taxon>
        <taxon>Dikarya</taxon>
        <taxon>Basidiomycota</taxon>
        <taxon>Agaricomycotina</taxon>
        <taxon>Agaricomycetes</taxon>
        <taxon>Agaricomycetidae</taxon>
        <taxon>Agaricales</taxon>
        <taxon>Agaricineae</taxon>
        <taxon>Strophariaceae</taxon>
        <taxon>Psilocybe</taxon>
    </lineage>
</organism>
<reference evidence="2 3" key="1">
    <citation type="journal article" date="2020" name="ISME J.">
        <title>Uncovering the hidden diversity of litter-decomposition mechanisms in mushroom-forming fungi.</title>
        <authorList>
            <person name="Floudas D."/>
            <person name="Bentzer J."/>
            <person name="Ahren D."/>
            <person name="Johansson T."/>
            <person name="Persson P."/>
            <person name="Tunlid A."/>
        </authorList>
    </citation>
    <scope>NUCLEOTIDE SEQUENCE [LARGE SCALE GENOMIC DNA]</scope>
    <source>
        <strain evidence="2 3">CBS 101986</strain>
    </source>
</reference>
<dbReference type="Proteomes" id="UP000567179">
    <property type="component" value="Unassembled WGS sequence"/>
</dbReference>
<dbReference type="EMBL" id="JAACJJ010000014">
    <property type="protein sequence ID" value="KAF5327318.1"/>
    <property type="molecule type" value="Genomic_DNA"/>
</dbReference>
<keyword evidence="3" id="KW-1185">Reference proteome</keyword>
<dbReference type="AlphaFoldDB" id="A0A8H5BQ68"/>
<keyword evidence="1" id="KW-1133">Transmembrane helix</keyword>
<sequence length="141" mass="16320">MFTKKNNKQVDNAEESITDWCDVQDVGFRIMVDDNDRMILALGAALPGVFANGILRLGEDDVAGMGWGKFMCFLLFDVGTGLAAPYFIFPGMGDARMGERTAKMTRRSEKRIDWCFWWVFVQAFWERKKEWRALNIFKRCL</sequence>